<feature type="domain" description="Beta-mannosidase-like galactose-binding" evidence="16">
    <location>
        <begin position="100"/>
        <end position="167"/>
    </location>
</feature>
<dbReference type="EC" id="3.2.1.25" evidence="5"/>
<dbReference type="InterPro" id="IPR054593">
    <property type="entry name" value="Beta-mannosidase-like_N2"/>
</dbReference>
<dbReference type="InterPro" id="IPR041625">
    <property type="entry name" value="Beta-mannosidase_Ig"/>
</dbReference>
<keyword evidence="11" id="KW-0326">Glycosidase</keyword>
<proteinExistence type="inferred from homology"/>
<accession>A0AAV2HXK9</accession>
<evidence type="ECO:0000256" key="3">
    <source>
        <dbReference type="ARBA" id="ARBA00007401"/>
    </source>
</evidence>
<dbReference type="AlphaFoldDB" id="A0AAV2HXK9"/>
<dbReference type="Gene3D" id="3.20.20.80">
    <property type="entry name" value="Glycosidases"/>
    <property type="match status" value="1"/>
</dbReference>
<evidence type="ECO:0000256" key="9">
    <source>
        <dbReference type="ARBA" id="ARBA00023157"/>
    </source>
</evidence>
<keyword evidence="10" id="KW-0325">Glycoprotein</keyword>
<dbReference type="FunFam" id="3.20.20.80:FF:000035">
    <property type="entry name" value="Mannosidase beta"/>
    <property type="match status" value="1"/>
</dbReference>
<dbReference type="SUPFAM" id="SSF49303">
    <property type="entry name" value="beta-Galactosidase/glucuronidase domain"/>
    <property type="match status" value="2"/>
</dbReference>
<evidence type="ECO:0000313" key="18">
    <source>
        <dbReference type="Proteomes" id="UP001497497"/>
    </source>
</evidence>
<dbReference type="SUPFAM" id="SSF49785">
    <property type="entry name" value="Galactose-binding domain-like"/>
    <property type="match status" value="1"/>
</dbReference>
<evidence type="ECO:0000259" key="16">
    <source>
        <dbReference type="Pfam" id="PF22666"/>
    </source>
</evidence>
<dbReference type="EMBL" id="CAXITT010000271">
    <property type="protein sequence ID" value="CAL1537672.1"/>
    <property type="molecule type" value="Genomic_DNA"/>
</dbReference>
<evidence type="ECO:0000256" key="12">
    <source>
        <dbReference type="ARBA" id="ARBA00032581"/>
    </source>
</evidence>
<dbReference type="SUPFAM" id="SSF51445">
    <property type="entry name" value="(Trans)glycosidases"/>
    <property type="match status" value="1"/>
</dbReference>
<comment type="caution">
    <text evidence="17">The sequence shown here is derived from an EMBL/GenBank/DDBJ whole genome shotgun (WGS) entry which is preliminary data.</text>
</comment>
<reference evidence="17 18" key="1">
    <citation type="submission" date="2024-04" db="EMBL/GenBank/DDBJ databases">
        <authorList>
            <consortium name="Genoscope - CEA"/>
            <person name="William W."/>
        </authorList>
    </citation>
    <scope>NUCLEOTIDE SEQUENCE [LARGE SCALE GENOMIC DNA]</scope>
</reference>
<dbReference type="InterPro" id="IPR036156">
    <property type="entry name" value="Beta-gal/glucu_dom_sf"/>
</dbReference>
<dbReference type="InterPro" id="IPR008979">
    <property type="entry name" value="Galactose-bd-like_sf"/>
</dbReference>
<evidence type="ECO:0000259" key="14">
    <source>
        <dbReference type="Pfam" id="PF02836"/>
    </source>
</evidence>
<comment type="similarity">
    <text evidence="3">Belongs to the glycosyl hydrolase 2 family.</text>
</comment>
<evidence type="ECO:0000256" key="10">
    <source>
        <dbReference type="ARBA" id="ARBA00023180"/>
    </source>
</evidence>
<keyword evidence="8" id="KW-0378">Hydrolase</keyword>
<comment type="catalytic activity">
    <reaction evidence="1">
        <text>Hydrolysis of terminal, non-reducing beta-D-mannose residues in beta-D-mannosides.</text>
        <dbReference type="EC" id="3.2.1.25"/>
    </reaction>
</comment>
<dbReference type="Pfam" id="PF17753">
    <property type="entry name" value="Ig_mannosidase"/>
    <property type="match status" value="1"/>
</dbReference>
<evidence type="ECO:0000259" key="15">
    <source>
        <dbReference type="Pfam" id="PF17753"/>
    </source>
</evidence>
<comment type="subunit">
    <text evidence="4">Monomer.</text>
</comment>
<feature type="domain" description="Beta-mannosidase Ig-fold" evidence="15">
    <location>
        <begin position="814"/>
        <end position="890"/>
    </location>
</feature>
<evidence type="ECO:0000256" key="4">
    <source>
        <dbReference type="ARBA" id="ARBA00011245"/>
    </source>
</evidence>
<dbReference type="PANTHER" id="PTHR43730">
    <property type="entry name" value="BETA-MANNOSIDASE"/>
    <property type="match status" value="1"/>
</dbReference>
<feature type="domain" description="Glycoside hydrolase family 2 catalytic" evidence="14">
    <location>
        <begin position="308"/>
        <end position="529"/>
    </location>
</feature>
<dbReference type="GO" id="GO:0006516">
    <property type="term" value="P:glycoprotein catabolic process"/>
    <property type="evidence" value="ECO:0007669"/>
    <property type="project" value="TreeGrafter"/>
</dbReference>
<protein>
    <recommendedName>
        <fullName evidence="6">Beta-mannosidase</fullName>
        <ecNumber evidence="5">3.2.1.25</ecNumber>
    </recommendedName>
    <alternativeName>
        <fullName evidence="12">Lysosomal beta A mannosidase</fullName>
    </alternativeName>
    <alternativeName>
        <fullName evidence="13">Mannanase</fullName>
    </alternativeName>
</protein>
<keyword evidence="18" id="KW-1185">Reference proteome</keyword>
<evidence type="ECO:0000256" key="11">
    <source>
        <dbReference type="ARBA" id="ARBA00023295"/>
    </source>
</evidence>
<comment type="function">
    <text evidence="2">Exoglycosidase that cleaves the single beta-linked mannose residue from the non-reducing end of all N-linked glycoprotein oligosaccharides.</text>
</comment>
<evidence type="ECO:0000256" key="6">
    <source>
        <dbReference type="ARBA" id="ARBA00015707"/>
    </source>
</evidence>
<dbReference type="InterPro" id="IPR050887">
    <property type="entry name" value="Beta-mannosidase_GH2"/>
</dbReference>
<dbReference type="Proteomes" id="UP001497497">
    <property type="component" value="Unassembled WGS sequence"/>
</dbReference>
<dbReference type="Pfam" id="PF02836">
    <property type="entry name" value="Glyco_hydro_2_C"/>
    <property type="match status" value="1"/>
</dbReference>
<evidence type="ECO:0000256" key="2">
    <source>
        <dbReference type="ARBA" id="ARBA00003150"/>
    </source>
</evidence>
<dbReference type="PANTHER" id="PTHR43730:SF1">
    <property type="entry name" value="BETA-MANNOSIDASE"/>
    <property type="match status" value="1"/>
</dbReference>
<evidence type="ECO:0000313" key="17">
    <source>
        <dbReference type="EMBL" id="CAL1537672.1"/>
    </source>
</evidence>
<name>A0AAV2HXK9_LYMST</name>
<evidence type="ECO:0000256" key="1">
    <source>
        <dbReference type="ARBA" id="ARBA00000829"/>
    </source>
</evidence>
<dbReference type="GO" id="GO:0004567">
    <property type="term" value="F:beta-mannosidase activity"/>
    <property type="evidence" value="ECO:0007669"/>
    <property type="project" value="UniProtKB-EC"/>
</dbReference>
<dbReference type="GO" id="GO:0005975">
    <property type="term" value="P:carbohydrate metabolic process"/>
    <property type="evidence" value="ECO:0007669"/>
    <property type="project" value="InterPro"/>
</dbReference>
<keyword evidence="9" id="KW-1015">Disulfide bond</keyword>
<evidence type="ECO:0000256" key="8">
    <source>
        <dbReference type="ARBA" id="ARBA00022801"/>
    </source>
</evidence>
<dbReference type="Gene3D" id="2.60.120.260">
    <property type="entry name" value="Galactose-binding domain-like"/>
    <property type="match status" value="2"/>
</dbReference>
<gene>
    <name evidence="17" type="ORF">GSLYS_00011574001</name>
</gene>
<dbReference type="InterPro" id="IPR013783">
    <property type="entry name" value="Ig-like_fold"/>
</dbReference>
<keyword evidence="7" id="KW-0732">Signal</keyword>
<dbReference type="Gene3D" id="2.60.40.10">
    <property type="entry name" value="Immunoglobulins"/>
    <property type="match status" value="2"/>
</dbReference>
<evidence type="ECO:0000256" key="13">
    <source>
        <dbReference type="ARBA" id="ARBA00033445"/>
    </source>
</evidence>
<sequence>MLKHCMMGLLQNTIMEIFFITGLLQSVKCFHKYSRIDLSGTWTVQDTSSGIKVLGQVPGSMYTALLNNGIIQDPLYRDNDVKLDWLGRADWTYSRTFSEPGDNSIFVQFTSAVTAANDRSNKSFYVIPPECPPLVQHGQCHVNQIRKEQCSFSWDWGPSFPTQGIWKPIYLDTFNEAIITDVGAVTINVNSVWRVVVDVTFAVAPDTEITGHLTANLAGLNLSHVQDVTISSSKTTTNFILAIPEIINVPLWWPNNYGAQPLFNLSVTLTTPSDQSQRSIKLGFRMVELVQTQVSQKTENGLTFYFRINGIPIFLKGSNWIPADSFQERITKDKLQFLLGSAAVISINSMRVWGGGVVYESDEFYELCDELGIMIWQDFMFSVAMYPTSQEFLDSVATEVKQQACTISCLIQRLKHHPSIIVWAGNNENEKGLRQNWFGTDKNFSLYYSDYLNLYVKTIKPIVKEEDQTRVYLTSSPSDGKETEKEGYVAQDPDSEFYGDIHFYNYLADQWGVADFRIPRMASEFGVQAWCNNESLAKVFLPSDYAMNSNMVNHRQHHAEGNLEMAAEVALHLNLPTSPDPKQRFVDFIYLSQINQAMSIRSQTEHYRRHQSQLLSDGRGLTMGALYWQLNDIWQAPTWASIDYEGSWKMLHYYAKLFFSKHLISPFYRDNQTLDVYIVLDEIPIREVRNPYTGVVSFEPFNYSKEIKGSKSSTVQMSSTLDHVTTATNGFLKIEVYQYTNWEPLCSWNVSYNLKSTAESVFTKRVADLLSESGCQAKEKCLLYFTATDGSGIVLSKTWFTLTYPKDAVIPKAKVQIVSVVKLDTKVFEIDISSDAVALYVWLATDDIKGYFSDNGFPMISFSAKVKFYAVSDVRLAQLSSQLRVRSLIDVV</sequence>
<feature type="domain" description="Beta-mannosidase-like galactose-binding" evidence="16">
    <location>
        <begin position="42"/>
        <end position="99"/>
    </location>
</feature>
<dbReference type="InterPro" id="IPR017853">
    <property type="entry name" value="GH"/>
</dbReference>
<organism evidence="17 18">
    <name type="scientific">Lymnaea stagnalis</name>
    <name type="common">Great pond snail</name>
    <name type="synonym">Helix stagnalis</name>
    <dbReference type="NCBI Taxonomy" id="6523"/>
    <lineage>
        <taxon>Eukaryota</taxon>
        <taxon>Metazoa</taxon>
        <taxon>Spiralia</taxon>
        <taxon>Lophotrochozoa</taxon>
        <taxon>Mollusca</taxon>
        <taxon>Gastropoda</taxon>
        <taxon>Heterobranchia</taxon>
        <taxon>Euthyneura</taxon>
        <taxon>Panpulmonata</taxon>
        <taxon>Hygrophila</taxon>
        <taxon>Lymnaeoidea</taxon>
        <taxon>Lymnaeidae</taxon>
        <taxon>Lymnaea</taxon>
    </lineage>
</organism>
<dbReference type="Pfam" id="PF22666">
    <property type="entry name" value="Glyco_hydro_2_N2"/>
    <property type="match status" value="2"/>
</dbReference>
<dbReference type="InterPro" id="IPR006103">
    <property type="entry name" value="Glyco_hydro_2_cat"/>
</dbReference>
<evidence type="ECO:0000256" key="7">
    <source>
        <dbReference type="ARBA" id="ARBA00022729"/>
    </source>
</evidence>
<evidence type="ECO:0000256" key="5">
    <source>
        <dbReference type="ARBA" id="ARBA00012754"/>
    </source>
</evidence>